<dbReference type="REBASE" id="163469">
    <property type="entry name" value="M2.LlaUC11I"/>
</dbReference>
<protein>
    <submittedName>
        <fullName evidence="4">Adenine-specific methyltransferase</fullName>
    </submittedName>
</protein>
<reference evidence="4 5" key="1">
    <citation type="journal article" date="2017" name="BMC Genomics">
        <title>Comparative and functional genomics of the Lactococcus lactis taxon; insights into evolution and niche adaptation.</title>
        <authorList>
            <person name="Kelleher P."/>
            <person name="Bottacini F."/>
            <person name="Mahony J."/>
            <person name="Kilcawley K.N."/>
            <person name="van Sinderen D."/>
        </authorList>
    </citation>
    <scope>NUCLEOTIDE SEQUENCE [LARGE SCALE GENOMIC DNA]</scope>
    <source>
        <strain evidence="4 5">UC11</strain>
    </source>
</reference>
<proteinExistence type="predicted"/>
<dbReference type="AlphaFoldDB" id="A0AAC9W7S5"/>
<evidence type="ECO:0000256" key="1">
    <source>
        <dbReference type="ARBA" id="ARBA00022603"/>
    </source>
</evidence>
<organism evidence="4 5">
    <name type="scientific">Lactococcus lactis subsp. lactis</name>
    <name type="common">Streptococcus lactis</name>
    <dbReference type="NCBI Taxonomy" id="1360"/>
    <lineage>
        <taxon>Bacteria</taxon>
        <taxon>Bacillati</taxon>
        <taxon>Bacillota</taxon>
        <taxon>Bacilli</taxon>
        <taxon>Lactobacillales</taxon>
        <taxon>Streptococcaceae</taxon>
        <taxon>Lactococcus</taxon>
    </lineage>
</organism>
<dbReference type="GO" id="GO:0009307">
    <property type="term" value="P:DNA restriction-modification system"/>
    <property type="evidence" value="ECO:0007669"/>
    <property type="project" value="InterPro"/>
</dbReference>
<evidence type="ECO:0000256" key="2">
    <source>
        <dbReference type="ARBA" id="ARBA00022679"/>
    </source>
</evidence>
<keyword evidence="2" id="KW-0808">Transferase</keyword>
<accession>A0AAC9W7S5</accession>
<dbReference type="InterPro" id="IPR029063">
    <property type="entry name" value="SAM-dependent_MTases_sf"/>
</dbReference>
<keyword evidence="4" id="KW-0614">Plasmid</keyword>
<dbReference type="GO" id="GO:0032259">
    <property type="term" value="P:methylation"/>
    <property type="evidence" value="ECO:0007669"/>
    <property type="project" value="UniProtKB-KW"/>
</dbReference>
<dbReference type="Gene3D" id="3.40.50.150">
    <property type="entry name" value="Vaccinia Virus protein VP39"/>
    <property type="match status" value="1"/>
</dbReference>
<dbReference type="Pfam" id="PF02086">
    <property type="entry name" value="MethyltransfD12"/>
    <property type="match status" value="1"/>
</dbReference>
<keyword evidence="3" id="KW-0949">S-adenosyl-L-methionine</keyword>
<dbReference type="Proteomes" id="UP000192067">
    <property type="component" value="Plasmid pUC11B"/>
</dbReference>
<dbReference type="SUPFAM" id="SSF53335">
    <property type="entry name" value="S-adenosyl-L-methionine-dependent methyltransferases"/>
    <property type="match status" value="1"/>
</dbReference>
<name>A0AAC9W7S5_LACLL</name>
<dbReference type="InterPro" id="IPR012327">
    <property type="entry name" value="MeTrfase_D12"/>
</dbReference>
<sequence length="398" mass="45858">MMSTKEIETTYDITRQTLNNWIQRKIISKPTKKGNKNIWSRTNIIEIERAVSQKNGKTPFFEFDHQKLKINNRRYLGSKQRMLNFIDDVVKENTTDIKSVADIFGGTGVVADLFYSQGKEVIVNDILFSNVISYNTWFGTETIDYRKIENKICELNNLTGISGYVTENFGDRYFSEENAKKIDAIREKIERYSDLNKREHDFLLTSLLYAMDKSANTVGHFDAYRKKMDSLKPIILRVPEQRKTNKSQIFNMDANQLVRIISADLVYIDTPYNSRGYESAYHVLENVAEWKKPAVEGVARKAINRSEKSSDYTKNKAPQAFDDLIQNISARYILVSFNNMAHKGNSRSNAKISNEEILESLKKRGSVEVFSTDFNAFTTGKSKIANHKELLYLCKVDS</sequence>
<dbReference type="EMBL" id="CP016721">
    <property type="protein sequence ID" value="ARE12291.1"/>
    <property type="molecule type" value="Genomic_DNA"/>
</dbReference>
<evidence type="ECO:0000313" key="5">
    <source>
        <dbReference type="Proteomes" id="UP000192067"/>
    </source>
</evidence>
<geneLocation type="plasmid" evidence="4 5">
    <name>pUC11B</name>
</geneLocation>
<gene>
    <name evidence="4" type="ORF">LLUC11_pB47</name>
</gene>
<dbReference type="PRINTS" id="PR00505">
    <property type="entry name" value="D12N6MTFRASE"/>
</dbReference>
<evidence type="ECO:0000313" key="4">
    <source>
        <dbReference type="EMBL" id="ARE12291.1"/>
    </source>
</evidence>
<evidence type="ECO:0000256" key="3">
    <source>
        <dbReference type="ARBA" id="ARBA00022691"/>
    </source>
</evidence>
<dbReference type="GO" id="GO:0009007">
    <property type="term" value="F:site-specific DNA-methyltransferase (adenine-specific) activity"/>
    <property type="evidence" value="ECO:0007669"/>
    <property type="project" value="UniProtKB-EC"/>
</dbReference>
<keyword evidence="1 4" id="KW-0489">Methyltransferase</keyword>